<gene>
    <name evidence="2" type="ORF">FEQ00_02083</name>
</gene>
<name>A0ABU2E201_9BURK</name>
<reference evidence="2 3" key="1">
    <citation type="submission" date="2019-06" db="EMBL/GenBank/DDBJ databases">
        <title>Evolution of Burkholderia multivorans in the lungs of Cystic Fibrosis patients.</title>
        <authorList>
            <person name="Moreira L.M."/>
        </authorList>
    </citation>
    <scope>NUCLEOTIDE SEQUENCE [LARGE SCALE GENOMIC DNA]</scope>
    <source>
        <strain evidence="2 3">VC13239</strain>
    </source>
</reference>
<evidence type="ECO:0000313" key="2">
    <source>
        <dbReference type="EMBL" id="MDR8753668.1"/>
    </source>
</evidence>
<comment type="caution">
    <text evidence="2">The sequence shown here is derived from an EMBL/GenBank/DDBJ whole genome shotgun (WGS) entry which is preliminary data.</text>
</comment>
<evidence type="ECO:0000256" key="1">
    <source>
        <dbReference type="SAM" id="MobiDB-lite"/>
    </source>
</evidence>
<protein>
    <recommendedName>
        <fullName evidence="4">DNA-binding protein</fullName>
    </recommendedName>
</protein>
<keyword evidence="3" id="KW-1185">Reference proteome</keyword>
<organism evidence="2 3">
    <name type="scientific">Burkholderia pseudomultivorans</name>
    <dbReference type="NCBI Taxonomy" id="1207504"/>
    <lineage>
        <taxon>Bacteria</taxon>
        <taxon>Pseudomonadati</taxon>
        <taxon>Pseudomonadota</taxon>
        <taxon>Betaproteobacteria</taxon>
        <taxon>Burkholderiales</taxon>
        <taxon>Burkholderiaceae</taxon>
        <taxon>Burkholderia</taxon>
        <taxon>Burkholderia cepacia complex</taxon>
    </lineage>
</organism>
<dbReference type="EMBL" id="VJSY01000013">
    <property type="protein sequence ID" value="MDR8753668.1"/>
    <property type="molecule type" value="Genomic_DNA"/>
</dbReference>
<dbReference type="Proteomes" id="UP001248067">
    <property type="component" value="Unassembled WGS sequence"/>
</dbReference>
<evidence type="ECO:0000313" key="3">
    <source>
        <dbReference type="Proteomes" id="UP001248067"/>
    </source>
</evidence>
<feature type="region of interest" description="Disordered" evidence="1">
    <location>
        <begin position="82"/>
        <end position="130"/>
    </location>
</feature>
<sequence>MPVARVYAKSQWEAFARALDALPERPDAERGVTVRDAMKDMRARVRAAQAKGYTLEQIAEQAKSHGIDITAGAIRYGLRAAGKGGGASGARAASGARVAAQPDRAETRAPDSSPRQKQVRKDGGKTVTGQLMPVQGTLGFAIRPDTEDL</sequence>
<evidence type="ECO:0008006" key="4">
    <source>
        <dbReference type="Google" id="ProtNLM"/>
    </source>
</evidence>
<feature type="compositionally biased region" description="Low complexity" evidence="1">
    <location>
        <begin position="89"/>
        <end position="100"/>
    </location>
</feature>
<accession>A0ABU2E201</accession>
<proteinExistence type="predicted"/>